<gene>
    <name evidence="1" type="ORF">E2C01_061545</name>
</gene>
<name>A0A5B7H5I1_PORTR</name>
<dbReference type="Proteomes" id="UP000324222">
    <property type="component" value="Unassembled WGS sequence"/>
</dbReference>
<protein>
    <submittedName>
        <fullName evidence="1">Uncharacterized protein</fullName>
    </submittedName>
</protein>
<evidence type="ECO:0000313" key="2">
    <source>
        <dbReference type="Proteomes" id="UP000324222"/>
    </source>
</evidence>
<organism evidence="1 2">
    <name type="scientific">Portunus trituberculatus</name>
    <name type="common">Swimming crab</name>
    <name type="synonym">Neptunus trituberculatus</name>
    <dbReference type="NCBI Taxonomy" id="210409"/>
    <lineage>
        <taxon>Eukaryota</taxon>
        <taxon>Metazoa</taxon>
        <taxon>Ecdysozoa</taxon>
        <taxon>Arthropoda</taxon>
        <taxon>Crustacea</taxon>
        <taxon>Multicrustacea</taxon>
        <taxon>Malacostraca</taxon>
        <taxon>Eumalacostraca</taxon>
        <taxon>Eucarida</taxon>
        <taxon>Decapoda</taxon>
        <taxon>Pleocyemata</taxon>
        <taxon>Brachyura</taxon>
        <taxon>Eubrachyura</taxon>
        <taxon>Portunoidea</taxon>
        <taxon>Portunidae</taxon>
        <taxon>Portuninae</taxon>
        <taxon>Portunus</taxon>
    </lineage>
</organism>
<keyword evidence="2" id="KW-1185">Reference proteome</keyword>
<proteinExistence type="predicted"/>
<accession>A0A5B7H5I1</accession>
<evidence type="ECO:0000313" key="1">
    <source>
        <dbReference type="EMBL" id="MPC67370.1"/>
    </source>
</evidence>
<sequence>MPSHTCLSWVRLRHSPPHAPPPCEVAPCHVVCSGAPPLLHRQCAPRSIIFFTIYIHIQDTWVRAGGGGSGQGRAGQGRARGVIQVKPRRHPRHPAGEVWWWMAVRRPSVPEMACGTHGTQTARVTQSNEEQRKMIIKQQ</sequence>
<dbReference type="EMBL" id="VSRR010026146">
    <property type="protein sequence ID" value="MPC67370.1"/>
    <property type="molecule type" value="Genomic_DNA"/>
</dbReference>
<dbReference type="AlphaFoldDB" id="A0A5B7H5I1"/>
<comment type="caution">
    <text evidence="1">The sequence shown here is derived from an EMBL/GenBank/DDBJ whole genome shotgun (WGS) entry which is preliminary data.</text>
</comment>
<reference evidence="1 2" key="1">
    <citation type="submission" date="2019-05" db="EMBL/GenBank/DDBJ databases">
        <title>Another draft genome of Portunus trituberculatus and its Hox gene families provides insights of decapod evolution.</title>
        <authorList>
            <person name="Jeong J.-H."/>
            <person name="Song I."/>
            <person name="Kim S."/>
            <person name="Choi T."/>
            <person name="Kim D."/>
            <person name="Ryu S."/>
            <person name="Kim W."/>
        </authorList>
    </citation>
    <scope>NUCLEOTIDE SEQUENCE [LARGE SCALE GENOMIC DNA]</scope>
    <source>
        <tissue evidence="1">Muscle</tissue>
    </source>
</reference>